<evidence type="ECO:0000259" key="5">
    <source>
        <dbReference type="Pfam" id="PF12584"/>
    </source>
</evidence>
<keyword evidence="10" id="KW-1185">Reference proteome</keyword>
<dbReference type="Pfam" id="PF23604">
    <property type="entry name" value="Ig_TRAPPC10"/>
    <property type="match status" value="1"/>
</dbReference>
<comment type="caution">
    <text evidence="9">The sequence shown here is derived from an EMBL/GenBank/DDBJ whole genome shotgun (WGS) entry which is preliminary data.</text>
</comment>
<accession>A0ABN8M8S8</accession>
<feature type="domain" description="Trs130 NTS" evidence="8">
    <location>
        <begin position="440"/>
        <end position="533"/>
    </location>
</feature>
<evidence type="ECO:0000259" key="7">
    <source>
        <dbReference type="Pfam" id="PF23604"/>
    </source>
</evidence>
<dbReference type="PANTHER" id="PTHR13251:SF3">
    <property type="entry name" value="TRAFFICKING PROTEIN PARTICLE COMPLEX SUBUNIT 10"/>
    <property type="match status" value="1"/>
</dbReference>
<feature type="domain" description="TRAPPC10 Ig-like" evidence="7">
    <location>
        <begin position="791"/>
        <end position="925"/>
    </location>
</feature>
<dbReference type="EMBL" id="CALNXI010000255">
    <property type="protein sequence ID" value="CAH3023308.1"/>
    <property type="molecule type" value="Genomic_DNA"/>
</dbReference>
<dbReference type="Pfam" id="PF12584">
    <property type="entry name" value="TRAPPC10"/>
    <property type="match status" value="1"/>
</dbReference>
<dbReference type="Pfam" id="PF23036">
    <property type="entry name" value="TRAPPC10_1st"/>
    <property type="match status" value="1"/>
</dbReference>
<dbReference type="InterPro" id="IPR056913">
    <property type="entry name" value="TRAPPC10/Trs130_N"/>
</dbReference>
<evidence type="ECO:0000256" key="1">
    <source>
        <dbReference type="ARBA" id="ARBA00004555"/>
    </source>
</evidence>
<dbReference type="InterPro" id="IPR056917">
    <property type="entry name" value="Ig_TRAPPC10"/>
</dbReference>
<organism evidence="9 10">
    <name type="scientific">Porites evermanni</name>
    <dbReference type="NCBI Taxonomy" id="104178"/>
    <lineage>
        <taxon>Eukaryota</taxon>
        <taxon>Metazoa</taxon>
        <taxon>Cnidaria</taxon>
        <taxon>Anthozoa</taxon>
        <taxon>Hexacorallia</taxon>
        <taxon>Scleractinia</taxon>
        <taxon>Fungiina</taxon>
        <taxon>Poritidae</taxon>
        <taxon>Porites</taxon>
    </lineage>
</organism>
<feature type="domain" description="TRAPPC10/Trs130 C-terminal" evidence="5">
    <location>
        <begin position="1073"/>
        <end position="1197"/>
    </location>
</feature>
<evidence type="ECO:0000259" key="8">
    <source>
        <dbReference type="Pfam" id="PF24967"/>
    </source>
</evidence>
<gene>
    <name evidence="9" type="ORF">PEVE_00018834</name>
</gene>
<feature type="domain" description="TRAPPC10/Trs130 N-terminal" evidence="6">
    <location>
        <begin position="4"/>
        <end position="322"/>
    </location>
</feature>
<evidence type="ECO:0000256" key="2">
    <source>
        <dbReference type="ARBA" id="ARBA00022448"/>
    </source>
</evidence>
<dbReference type="InterPro" id="IPR045126">
    <property type="entry name" value="TRAPPC10/Trs130"/>
</dbReference>
<evidence type="ECO:0000313" key="9">
    <source>
        <dbReference type="EMBL" id="CAH3023308.1"/>
    </source>
</evidence>
<reference evidence="9 10" key="1">
    <citation type="submission" date="2022-05" db="EMBL/GenBank/DDBJ databases">
        <authorList>
            <consortium name="Genoscope - CEA"/>
            <person name="William W."/>
        </authorList>
    </citation>
    <scope>NUCLEOTIDE SEQUENCE [LARGE SCALE GENOMIC DNA]</scope>
</reference>
<evidence type="ECO:0000256" key="3">
    <source>
        <dbReference type="ARBA" id="ARBA00023034"/>
    </source>
</evidence>
<dbReference type="Pfam" id="PF24967">
    <property type="entry name" value="NTS_TR130"/>
    <property type="match status" value="1"/>
</dbReference>
<keyword evidence="2" id="KW-0813">Transport</keyword>
<evidence type="ECO:0000256" key="4">
    <source>
        <dbReference type="SAM" id="MobiDB-lite"/>
    </source>
</evidence>
<name>A0ABN8M8S8_9CNID</name>
<evidence type="ECO:0000313" key="10">
    <source>
        <dbReference type="Proteomes" id="UP001159427"/>
    </source>
</evidence>
<dbReference type="InterPro" id="IPR022233">
    <property type="entry name" value="TRAPPC10/Trs130_C"/>
</dbReference>
<feature type="region of interest" description="Disordered" evidence="4">
    <location>
        <begin position="664"/>
        <end position="704"/>
    </location>
</feature>
<dbReference type="PANTHER" id="PTHR13251">
    <property type="entry name" value="EPILEPSY HOLOPROSENCEPHALY CANDIDATE 1/TMEM1"/>
    <property type="match status" value="1"/>
</dbReference>
<dbReference type="Proteomes" id="UP001159427">
    <property type="component" value="Unassembled WGS sequence"/>
</dbReference>
<dbReference type="InterPro" id="IPR056916">
    <property type="entry name" value="NTS_TR130"/>
</dbReference>
<sequence>MDLKPKVTCFGDKDVYSKLNPELEKRLPREYTEWRRSYGRPPKTVKLKANFVRLSQDMLVDVSSIETYQSASNLHKQPFFHIYWTDCQDPDEFKSSVKDGITDWLRKLRDRNIVDWMIIHVISQDSFKGSKPKIQLPRSTVFDKIKSDFGSKNSDRIIQLWEPFKENQLTRSVESWQNLVTKLRQLLLVSFNRHLGKFEDQVRALREKRTEPRWSFTTYFSLHEELAFVFEMLGLFEEALIQYDEIDALLTQLVINSNFGEPLDCIDVFMRDCKCCDGVSLDKGPQEFLGGLIKTQEASYIDLRNYLFSRQCNLLLKLNRPSPWEVAQRTLDFLHNLIHELSMDTLKISMPTGGASCSVILTCLEVLQACEKQNSENGIAYSLHFALLYQYARQKLDDLGALCGLLPDMTPSETELQTVCILLSGIGKTQGEEELEPRSPAKRLQEALSSRRAFESLYLELTELAISIYKNIGRYRAARFLGMDLAQFYSSRGEFERAEPLLVDAYKMYKHERWTLLATQCLVNLSRCQKQLKHMDKYAASCAVLACERHLAPDKRSYYTQELLQVMRETMESAQAIIVRAEPLLRVEDVKIDLMKGIGSVGECIKVKLKLFSALEEEVTCGRISFSIQTNELKRVGSVRSSRRTRAASPPVVVVESGLTSAALSEEDLSDKPEGQATEEEADSNGAEMPRPPLPTPKPDSKPVVKSVEDLNVLPDVDSDCCLQCFNAPLRYGINEYILTAQLAEMGHYHLKQLCVEIGKLDFVWPQLSLSRESRGFAIVADPPRIRWSHDKELHLISGLPQQVTLSISVEPGSIASGSVLEITSQKRGITFEPIHSGEAIIQSSMDQENKTSAPYSVQVLAVHGDDDVADISVAMVTLPAIGPYAKIDLKLIIQAPLEKQSLQEEVTEYKLSCNCKWLSPAVTADLTGLFHRPFTVRHILHSSETTRFIQVIVTGINPVDLVIQSPELIITNCSSVKLTPMHNNSEYVIFNQQDMSFLWKLESEEGSPPELDCEFKTSFFPKQATEMLTCSSETSSYLYDFHVANTQTLYTITSTMKPAVESGNLLAGSSCKLHITFTRLSSHGDASNIPRLLYEVDSDTNLWAVNGRKRGVIAIPHVAKATTDVVLDVIPQTGGNLALPAIKLMKYVEKEDKLQQKDSKEGTGADAQSSRACPLVSPFLCGQVYNRTLATRVRVLPNNNTESSWI</sequence>
<keyword evidence="3" id="KW-0333">Golgi apparatus</keyword>
<comment type="subcellular location">
    <subcellularLocation>
        <location evidence="1">Golgi apparatus</location>
    </subcellularLocation>
</comment>
<proteinExistence type="predicted"/>
<protein>
    <recommendedName>
        <fullName evidence="11">Trafficking protein particle complex subunit 10</fullName>
    </recommendedName>
</protein>
<evidence type="ECO:0008006" key="11">
    <source>
        <dbReference type="Google" id="ProtNLM"/>
    </source>
</evidence>
<evidence type="ECO:0000259" key="6">
    <source>
        <dbReference type="Pfam" id="PF23036"/>
    </source>
</evidence>